<comment type="caution">
    <text evidence="4">The sequence shown here is derived from an EMBL/GenBank/DDBJ whole genome shotgun (WGS) entry which is preliminary data.</text>
</comment>
<evidence type="ECO:0000259" key="3">
    <source>
        <dbReference type="Pfam" id="PF03372"/>
    </source>
</evidence>
<feature type="domain" description="Endonuclease/exonuclease/phosphatase" evidence="3">
    <location>
        <begin position="119"/>
        <end position="312"/>
    </location>
</feature>
<feature type="transmembrane region" description="Helical" evidence="2">
    <location>
        <begin position="26"/>
        <end position="45"/>
    </location>
</feature>
<feature type="transmembrane region" description="Helical" evidence="2">
    <location>
        <begin position="57"/>
        <end position="74"/>
    </location>
</feature>
<feature type="region of interest" description="Disordered" evidence="1">
    <location>
        <begin position="1"/>
        <end position="22"/>
    </location>
</feature>
<keyword evidence="2" id="KW-0812">Transmembrane</keyword>
<keyword evidence="4" id="KW-0255">Endonuclease</keyword>
<dbReference type="InterPro" id="IPR036691">
    <property type="entry name" value="Endo/exonu/phosph_ase_sf"/>
</dbReference>
<feature type="transmembrane region" description="Helical" evidence="2">
    <location>
        <begin position="81"/>
        <end position="101"/>
    </location>
</feature>
<dbReference type="Gene3D" id="3.60.10.10">
    <property type="entry name" value="Endonuclease/exonuclease/phosphatase"/>
    <property type="match status" value="1"/>
</dbReference>
<proteinExistence type="predicted"/>
<evidence type="ECO:0000313" key="4">
    <source>
        <dbReference type="EMBL" id="MBO2446692.1"/>
    </source>
</evidence>
<dbReference type="Pfam" id="PF03372">
    <property type="entry name" value="Exo_endo_phos"/>
    <property type="match status" value="1"/>
</dbReference>
<dbReference type="SUPFAM" id="SSF56219">
    <property type="entry name" value="DNase I-like"/>
    <property type="match status" value="1"/>
</dbReference>
<dbReference type="RefSeq" id="WP_208254275.1">
    <property type="nucleotide sequence ID" value="NZ_JAGEOJ010000002.1"/>
</dbReference>
<gene>
    <name evidence="4" type="ORF">J4573_06285</name>
</gene>
<accession>A0A939T555</accession>
<sequence>MTAPTEIRTDGGRRPLAEPSRPPRRGMAVVVAAVVLAVLIGGHRLVPGDVGTLLDTALPWFGLVIPLLAVIAVVRRAWWPGLAAVLVPSLVWTAMFGGPFARGIVHGSSGGTYDLRAVSQNMYAANPDPRATVGKLLTTKADVLSLVELRYGSYPEALNATYPHHVVKGTVGIWSRLPIRDAEPVDLGLGWTRALRATISAPTGDITVYVAHLGSARPLDTGERDATMDRLAKAVQSDRSERVLLLGDLNTATTDRELGRLVPPLREAQEAAGSGMGFTWPSTFPLTRPDHILYDGMKAVNARTVETPGSDHHAVEADFRL</sequence>
<organism evidence="4 5">
    <name type="scientific">Actinomadura barringtoniae</name>
    <dbReference type="NCBI Taxonomy" id="1427535"/>
    <lineage>
        <taxon>Bacteria</taxon>
        <taxon>Bacillati</taxon>
        <taxon>Actinomycetota</taxon>
        <taxon>Actinomycetes</taxon>
        <taxon>Streptosporangiales</taxon>
        <taxon>Thermomonosporaceae</taxon>
        <taxon>Actinomadura</taxon>
    </lineage>
</organism>
<keyword evidence="2" id="KW-1133">Transmembrane helix</keyword>
<dbReference type="Proteomes" id="UP000669179">
    <property type="component" value="Unassembled WGS sequence"/>
</dbReference>
<dbReference type="AlphaFoldDB" id="A0A939T555"/>
<dbReference type="EMBL" id="JAGEOJ010000002">
    <property type="protein sequence ID" value="MBO2446692.1"/>
    <property type="molecule type" value="Genomic_DNA"/>
</dbReference>
<evidence type="ECO:0000256" key="2">
    <source>
        <dbReference type="SAM" id="Phobius"/>
    </source>
</evidence>
<dbReference type="InterPro" id="IPR005135">
    <property type="entry name" value="Endo/exonuclease/phosphatase"/>
</dbReference>
<keyword evidence="5" id="KW-1185">Reference proteome</keyword>
<keyword evidence="2" id="KW-0472">Membrane</keyword>
<name>A0A939T555_9ACTN</name>
<dbReference type="GO" id="GO:0004519">
    <property type="term" value="F:endonuclease activity"/>
    <property type="evidence" value="ECO:0007669"/>
    <property type="project" value="UniProtKB-KW"/>
</dbReference>
<keyword evidence="4" id="KW-0540">Nuclease</keyword>
<evidence type="ECO:0000256" key="1">
    <source>
        <dbReference type="SAM" id="MobiDB-lite"/>
    </source>
</evidence>
<evidence type="ECO:0000313" key="5">
    <source>
        <dbReference type="Proteomes" id="UP000669179"/>
    </source>
</evidence>
<reference evidence="4" key="1">
    <citation type="submission" date="2021-03" db="EMBL/GenBank/DDBJ databases">
        <authorList>
            <person name="Kanchanasin P."/>
            <person name="Saeng-In P."/>
            <person name="Phongsopitanun W."/>
            <person name="Yuki M."/>
            <person name="Kudo T."/>
            <person name="Ohkuma M."/>
            <person name="Tanasupawat S."/>
        </authorList>
    </citation>
    <scope>NUCLEOTIDE SEQUENCE</scope>
    <source>
        <strain evidence="4">GKU 128</strain>
    </source>
</reference>
<feature type="compositionally biased region" description="Basic and acidic residues" evidence="1">
    <location>
        <begin position="7"/>
        <end position="16"/>
    </location>
</feature>
<protein>
    <submittedName>
        <fullName evidence="4">Endonuclease/exonuclease/phosphatase family protein</fullName>
    </submittedName>
</protein>
<keyword evidence="4" id="KW-0378">Hydrolase</keyword>